<sequence>MIRFSCLIICVFYLTIFKVQSQKTNTTPASSTFANTKALYLNLRDLLDPCAAISIGCYYPIKNNTIIDLQVGFINPYSSMFSPYAVKSFYSSDDINNIQLNNYGIKISTEYKFLAKQRLYKKLFHGPQIVYQNELAQGEVNYRRFNSYNQYLDTDWKFYTLGLFYKFGFIFADKSNHLFVEIGFGVGFEYFRDFNSVLSDFPDASLLASRGIDLFTNTPKPGTLPPEPAALFINFGNQDAFAPNLAFSLKMGLRK</sequence>
<reference evidence="1 2" key="1">
    <citation type="submission" date="2020-10" db="EMBL/GenBank/DDBJ databases">
        <title>Connecting structure to function with the recovery of over 1000 high-quality activated sludge metagenome-assembled genomes encoding full-length rRNA genes using long-read sequencing.</title>
        <authorList>
            <person name="Singleton C.M."/>
            <person name="Petriglieri F."/>
            <person name="Kristensen J.M."/>
            <person name="Kirkegaard R.H."/>
            <person name="Michaelsen T.Y."/>
            <person name="Andersen M.H."/>
            <person name="Karst S.M."/>
            <person name="Dueholm M.S."/>
            <person name="Nielsen P.H."/>
            <person name="Albertsen M."/>
        </authorList>
    </citation>
    <scope>NUCLEOTIDE SEQUENCE [LARGE SCALE GENOMIC DNA]</scope>
    <source>
        <strain evidence="1">Ribe_18-Q3-R11-54_BAT3C.373</strain>
    </source>
</reference>
<gene>
    <name evidence="1" type="ORF">IPO85_17275</name>
</gene>
<organism evidence="1 2">
    <name type="scientific">Candidatus Defluviibacterium haderslevense</name>
    <dbReference type="NCBI Taxonomy" id="2981993"/>
    <lineage>
        <taxon>Bacteria</taxon>
        <taxon>Pseudomonadati</taxon>
        <taxon>Bacteroidota</taxon>
        <taxon>Saprospiria</taxon>
        <taxon>Saprospirales</taxon>
        <taxon>Saprospiraceae</taxon>
        <taxon>Candidatus Defluviibacterium</taxon>
    </lineage>
</organism>
<dbReference type="Proteomes" id="UP000808349">
    <property type="component" value="Unassembled WGS sequence"/>
</dbReference>
<dbReference type="AlphaFoldDB" id="A0A9D7XFS2"/>
<name>A0A9D7XFS2_9BACT</name>
<dbReference type="EMBL" id="JADKFW010000017">
    <property type="protein sequence ID" value="MBK9719230.1"/>
    <property type="molecule type" value="Genomic_DNA"/>
</dbReference>
<evidence type="ECO:0000313" key="1">
    <source>
        <dbReference type="EMBL" id="MBK9719230.1"/>
    </source>
</evidence>
<evidence type="ECO:0008006" key="3">
    <source>
        <dbReference type="Google" id="ProtNLM"/>
    </source>
</evidence>
<protein>
    <recommendedName>
        <fullName evidence="3">DUF3575 domain-containing protein</fullName>
    </recommendedName>
</protein>
<accession>A0A9D7XFS2</accession>
<proteinExistence type="predicted"/>
<comment type="caution">
    <text evidence="1">The sequence shown here is derived from an EMBL/GenBank/DDBJ whole genome shotgun (WGS) entry which is preliminary data.</text>
</comment>
<evidence type="ECO:0000313" key="2">
    <source>
        <dbReference type="Proteomes" id="UP000808349"/>
    </source>
</evidence>